<comment type="caution">
    <text evidence="1">The sequence shown here is derived from an EMBL/GenBank/DDBJ whole genome shotgun (WGS) entry which is preliminary data.</text>
</comment>
<gene>
    <name evidence="1" type="ORF">AsFPU1_2068</name>
</gene>
<reference evidence="2" key="1">
    <citation type="submission" date="2017-05" db="EMBL/GenBank/DDBJ databases">
        <title>Physiological properties and genetic analysis related to exopolysaccharide production of fresh-water unicellular cyanobacterium Aphanothece sacrum, Suizenji Nori, that has been cultured as a food source in Japan.</title>
        <authorList>
            <person name="Kanesaki Y."/>
            <person name="Yoshikawa S."/>
            <person name="Ohki K."/>
        </authorList>
    </citation>
    <scope>NUCLEOTIDE SEQUENCE [LARGE SCALE GENOMIC DNA]</scope>
    <source>
        <strain evidence="2">FPU1</strain>
    </source>
</reference>
<protein>
    <recommendedName>
        <fullName evidence="3">NACHT domain-containing protein</fullName>
    </recommendedName>
</protein>
<proteinExistence type="predicted"/>
<sequence>MVDGLIVWGVTQAAGKSSLLQYLALNWAEKEPRNRAFSPLPLLIELRIYARDKAENKCKNFLEFFHQGNLFCHLNQHSLDDKLKKGQVIALFDGLDEVFDPQLRKVLKLTPIAI</sequence>
<evidence type="ECO:0008006" key="3">
    <source>
        <dbReference type="Google" id="ProtNLM"/>
    </source>
</evidence>
<dbReference type="EMBL" id="BDQK01000013">
    <property type="protein sequence ID" value="GBF80664.1"/>
    <property type="molecule type" value="Genomic_DNA"/>
</dbReference>
<dbReference type="Proteomes" id="UP000287247">
    <property type="component" value="Unassembled WGS sequence"/>
</dbReference>
<evidence type="ECO:0000313" key="1">
    <source>
        <dbReference type="EMBL" id="GBF80664.1"/>
    </source>
</evidence>
<dbReference type="InterPro" id="IPR027417">
    <property type="entry name" value="P-loop_NTPase"/>
</dbReference>
<name>A0A401IHE5_APHSA</name>
<dbReference type="Gene3D" id="3.40.50.300">
    <property type="entry name" value="P-loop containing nucleotide triphosphate hydrolases"/>
    <property type="match status" value="1"/>
</dbReference>
<organism evidence="1 2">
    <name type="scientific">Aphanothece sacrum FPU1</name>
    <dbReference type="NCBI Taxonomy" id="1920663"/>
    <lineage>
        <taxon>Bacteria</taxon>
        <taxon>Bacillati</taxon>
        <taxon>Cyanobacteriota</taxon>
        <taxon>Cyanophyceae</taxon>
        <taxon>Oscillatoriophycideae</taxon>
        <taxon>Chroococcales</taxon>
        <taxon>Aphanothecaceae</taxon>
        <taxon>Aphanothece</taxon>
    </lineage>
</organism>
<dbReference type="AlphaFoldDB" id="A0A401IHE5"/>
<keyword evidence="2" id="KW-1185">Reference proteome</keyword>
<dbReference type="RefSeq" id="WP_227873333.1">
    <property type="nucleotide sequence ID" value="NZ_BDQK01000013.1"/>
</dbReference>
<evidence type="ECO:0000313" key="2">
    <source>
        <dbReference type="Proteomes" id="UP000287247"/>
    </source>
</evidence>
<accession>A0A401IHE5</accession>